<dbReference type="PROSITE" id="PS50879">
    <property type="entry name" value="RNASE_H_1"/>
    <property type="match status" value="1"/>
</dbReference>
<gene>
    <name evidence="2" type="ORF">HZB08_03315</name>
</gene>
<dbReference type="InterPro" id="IPR002156">
    <property type="entry name" value="RNaseH_domain"/>
</dbReference>
<dbReference type="EMBL" id="JACRKR010000164">
    <property type="protein sequence ID" value="MBI5079029.1"/>
    <property type="molecule type" value="Genomic_DNA"/>
</dbReference>
<dbReference type="PANTHER" id="PTHR48475">
    <property type="entry name" value="RIBONUCLEASE H"/>
    <property type="match status" value="1"/>
</dbReference>
<dbReference type="CDD" id="cd09279">
    <property type="entry name" value="RNase_HI_like"/>
    <property type="match status" value="1"/>
</dbReference>
<dbReference type="Proteomes" id="UP000808761">
    <property type="component" value="Unassembled WGS sequence"/>
</dbReference>
<protein>
    <submittedName>
        <fullName evidence="2">Ribonuclease HI family protein</fullName>
    </submittedName>
</protein>
<dbReference type="Gene3D" id="3.30.420.10">
    <property type="entry name" value="Ribonuclease H-like superfamily/Ribonuclease H"/>
    <property type="match status" value="1"/>
</dbReference>
<sequence>MKATIYTDGAARGNPGPAGIGIVIKKGHETLLEAAAYIGKTTNNVAEYLALIRGLEEALLLRAEEVEVFADSELLVKQINGEYKVKNEGLIPLSHHARSLVAKFKRFSITHKAREENKRADALANRGIDEHSLKDAPLFGKI</sequence>
<reference evidence="2" key="1">
    <citation type="submission" date="2020-07" db="EMBL/GenBank/DDBJ databases">
        <title>Huge and variable diversity of episymbiotic CPR bacteria and DPANN archaea in groundwater ecosystems.</title>
        <authorList>
            <person name="He C.Y."/>
            <person name="Keren R."/>
            <person name="Whittaker M."/>
            <person name="Farag I.F."/>
            <person name="Doudna J."/>
            <person name="Cate J.H.D."/>
            <person name="Banfield J.F."/>
        </authorList>
    </citation>
    <scope>NUCLEOTIDE SEQUENCE</scope>
    <source>
        <strain evidence="2">NC_groundwater_1860_Pr3_B-0.1um_51_7</strain>
    </source>
</reference>
<dbReference type="InterPro" id="IPR012337">
    <property type="entry name" value="RNaseH-like_sf"/>
</dbReference>
<dbReference type="FunFam" id="3.30.420.10:FF:000076">
    <property type="entry name" value="RBR-type E3 ubiquitin transferase"/>
    <property type="match status" value="1"/>
</dbReference>
<dbReference type="AlphaFoldDB" id="A0A9D6UKG1"/>
<organism evidence="2 3">
    <name type="scientific">Candidatus Saganbacteria bacterium</name>
    <dbReference type="NCBI Taxonomy" id="2575572"/>
    <lineage>
        <taxon>Bacteria</taxon>
        <taxon>Bacillati</taxon>
        <taxon>Saganbacteria</taxon>
    </lineage>
</organism>
<dbReference type="GO" id="GO:0004523">
    <property type="term" value="F:RNA-DNA hybrid ribonuclease activity"/>
    <property type="evidence" value="ECO:0007669"/>
    <property type="project" value="InterPro"/>
</dbReference>
<evidence type="ECO:0000259" key="1">
    <source>
        <dbReference type="PROSITE" id="PS50879"/>
    </source>
</evidence>
<dbReference type="InterPro" id="IPR036397">
    <property type="entry name" value="RNaseH_sf"/>
</dbReference>
<name>A0A9D6UKG1_UNCSA</name>
<dbReference type="SUPFAM" id="SSF53098">
    <property type="entry name" value="Ribonuclease H-like"/>
    <property type="match status" value="1"/>
</dbReference>
<feature type="domain" description="RNase H type-1" evidence="1">
    <location>
        <begin position="1"/>
        <end position="129"/>
    </location>
</feature>
<comment type="caution">
    <text evidence="2">The sequence shown here is derived from an EMBL/GenBank/DDBJ whole genome shotgun (WGS) entry which is preliminary data.</text>
</comment>
<dbReference type="PANTHER" id="PTHR48475:SF1">
    <property type="entry name" value="RNASE H TYPE-1 DOMAIN-CONTAINING PROTEIN"/>
    <property type="match status" value="1"/>
</dbReference>
<evidence type="ECO:0000313" key="2">
    <source>
        <dbReference type="EMBL" id="MBI5079029.1"/>
    </source>
</evidence>
<proteinExistence type="predicted"/>
<dbReference type="GO" id="GO:0003676">
    <property type="term" value="F:nucleic acid binding"/>
    <property type="evidence" value="ECO:0007669"/>
    <property type="project" value="InterPro"/>
</dbReference>
<accession>A0A9D6UKG1</accession>
<evidence type="ECO:0000313" key="3">
    <source>
        <dbReference type="Proteomes" id="UP000808761"/>
    </source>
</evidence>
<dbReference type="Pfam" id="PF13456">
    <property type="entry name" value="RVT_3"/>
    <property type="match status" value="1"/>
</dbReference>